<evidence type="ECO:0000256" key="3">
    <source>
        <dbReference type="PROSITE-ProRule" id="PRU00175"/>
    </source>
</evidence>
<accession>G0MT72</accession>
<feature type="compositionally biased region" description="Basic and acidic residues" evidence="5">
    <location>
        <begin position="542"/>
        <end position="551"/>
    </location>
</feature>
<gene>
    <name evidence="7" type="ORF">CAEBREN_15915</name>
</gene>
<dbReference type="PROSITE" id="PS50089">
    <property type="entry name" value="ZF_RING_2"/>
    <property type="match status" value="1"/>
</dbReference>
<feature type="coiled-coil region" evidence="4">
    <location>
        <begin position="666"/>
        <end position="728"/>
    </location>
</feature>
<organism evidence="8">
    <name type="scientific">Caenorhabditis brenneri</name>
    <name type="common">Nematode worm</name>
    <dbReference type="NCBI Taxonomy" id="135651"/>
    <lineage>
        <taxon>Eukaryota</taxon>
        <taxon>Metazoa</taxon>
        <taxon>Ecdysozoa</taxon>
        <taxon>Nematoda</taxon>
        <taxon>Chromadorea</taxon>
        <taxon>Rhabditida</taxon>
        <taxon>Rhabditina</taxon>
        <taxon>Rhabditomorpha</taxon>
        <taxon>Rhabditoidea</taxon>
        <taxon>Rhabditidae</taxon>
        <taxon>Peloderinae</taxon>
        <taxon>Caenorhabditis</taxon>
    </lineage>
</organism>
<sequence>MSELTSFVKPDLSTLCPSSQDQVIRKFLPVELIPDGWSVQQKSLIENIESLYVESNKRIQMYGSPESLEESLANFITFPGNEHFFKFNDSVTYKTYLPVYQSLGGISYIYKKDFYDLLSKYVPKIDTLAPLHKLGHSLVAFVLRVLKNQMTSLHEMAAVNQEFLQELADKNRFFETLMKTGDWRKHMISFPLDTNHNGEVFDAINELFGQCKIGTTMGNEMREAVTVVTNTVPIDKNGFQYKKMITWLYVTVMNLTSLINKYKMTMFSRSETVDSIPTSKIPVRLFECHQERVVMSHELLHAIKLEKLDVSGFEEKILAMPKLSAMSFREVFEMIPGNIFKMLEFVRIPLSTGSKQLNINPTIDGSYCLTAQQVLVLTLCDLVLVKRVFQGMKRPEFLSEIHAMLTCILSTESYFVSYENYEESKSFIGTWFKKNFSALNQNEISNVNKNGFTSEDLKEQLERLELTEIFPQIGETAYKVRATSTNGCVYEATRQMFQRIQDCQLVYILNSMPKQLSDIFHERKWCVKLQLGRCSLCSEKRNEEPSVKAKESNTSVENKSVEEKRNVPKTIASSSDASSSDESSESSSTEKSDDSVPDNLRSSAPSETVVVENREPVQKQKKMKKKTEKPAVQPEVKESQTCPKCIRASEYTVKTNEKLRLSKIEVKHLKKELSEVQLALEKKEERIRILEEKLQEKENQLSLKNSEVQSLNTEKQGLEQKNKRNERLIATFHEVISKKDMAIESLKCHNYEKDKLIKKLKTEESRAIPSRSTEESEKVASLLSTLLETKTVLSKEVPLAKSSDICDALISKTNSKVTQQMVKYETKVFQLQVSSYTQILENNIKLIQGNQAIKLDQIPEVPDFPEFSEEFKNVHKSIMKKETPLLCRQLLNLIDEIADMECVICITDMESHEGTTKCGHCKRRYHDNCIRSWLKTKSICPTCKEGMLDETEYPSL</sequence>
<keyword evidence="1 3" id="KW-0479">Metal-binding</keyword>
<dbReference type="eggNOG" id="KOG0800">
    <property type="taxonomic scope" value="Eukaryota"/>
</dbReference>
<proteinExistence type="predicted"/>
<protein>
    <recommendedName>
        <fullName evidence="6">RING-type domain-containing protein</fullName>
    </recommendedName>
</protein>
<evidence type="ECO:0000313" key="8">
    <source>
        <dbReference type="Proteomes" id="UP000008068"/>
    </source>
</evidence>
<keyword evidence="1 3" id="KW-0863">Zinc-finger</keyword>
<dbReference type="Proteomes" id="UP000008068">
    <property type="component" value="Unassembled WGS sequence"/>
</dbReference>
<dbReference type="FunCoup" id="G0MT72">
    <property type="interactions" value="1980"/>
</dbReference>
<dbReference type="PANTHER" id="PTHR21447">
    <property type="entry name" value="RING-TYPE DOMAIN-CONTAINING PROTEIN-RELATED"/>
    <property type="match status" value="1"/>
</dbReference>
<dbReference type="GO" id="GO:0045087">
    <property type="term" value="P:innate immune response"/>
    <property type="evidence" value="ECO:0007669"/>
    <property type="project" value="TreeGrafter"/>
</dbReference>
<dbReference type="Gene3D" id="3.30.40.10">
    <property type="entry name" value="Zinc/RING finger domain, C3HC4 (zinc finger)"/>
    <property type="match status" value="1"/>
</dbReference>
<dbReference type="AlphaFoldDB" id="G0MT72"/>
<dbReference type="Pfam" id="PF13639">
    <property type="entry name" value="zf-RING_2"/>
    <property type="match status" value="1"/>
</dbReference>
<keyword evidence="2" id="KW-0862">Zinc</keyword>
<evidence type="ECO:0000256" key="5">
    <source>
        <dbReference type="SAM" id="MobiDB-lite"/>
    </source>
</evidence>
<keyword evidence="4" id="KW-0175">Coiled coil</keyword>
<evidence type="ECO:0000256" key="1">
    <source>
        <dbReference type="ARBA" id="ARBA00022771"/>
    </source>
</evidence>
<evidence type="ECO:0000313" key="7">
    <source>
        <dbReference type="EMBL" id="EGT43593.1"/>
    </source>
</evidence>
<name>G0MT72_CAEBE</name>
<feature type="domain" description="RING-type" evidence="6">
    <location>
        <begin position="902"/>
        <end position="944"/>
    </location>
</feature>
<dbReference type="InterPro" id="IPR013083">
    <property type="entry name" value="Znf_RING/FYVE/PHD"/>
</dbReference>
<dbReference type="OrthoDB" id="5876588at2759"/>
<dbReference type="InParanoid" id="G0MT72"/>
<evidence type="ECO:0000259" key="6">
    <source>
        <dbReference type="PROSITE" id="PS50089"/>
    </source>
</evidence>
<dbReference type="GO" id="GO:0045121">
    <property type="term" value="C:membrane raft"/>
    <property type="evidence" value="ECO:0007669"/>
    <property type="project" value="TreeGrafter"/>
</dbReference>
<dbReference type="PANTHER" id="PTHR21447:SF11">
    <property type="entry name" value="RING-TYPE DOMAIN-CONTAINING PROTEIN"/>
    <property type="match status" value="1"/>
</dbReference>
<dbReference type="SUPFAM" id="SSF57850">
    <property type="entry name" value="RING/U-box"/>
    <property type="match status" value="1"/>
</dbReference>
<dbReference type="EMBL" id="GL379811">
    <property type="protein sequence ID" value="EGT43593.1"/>
    <property type="molecule type" value="Genomic_DNA"/>
</dbReference>
<evidence type="ECO:0000256" key="4">
    <source>
        <dbReference type="SAM" id="Coils"/>
    </source>
</evidence>
<reference evidence="8" key="1">
    <citation type="submission" date="2011-07" db="EMBL/GenBank/DDBJ databases">
        <authorList>
            <consortium name="Caenorhabditis brenneri Sequencing and Analysis Consortium"/>
            <person name="Wilson R.K."/>
        </authorList>
    </citation>
    <scope>NUCLEOTIDE SEQUENCE [LARGE SCALE GENOMIC DNA]</scope>
    <source>
        <strain evidence="8">PB2801</strain>
    </source>
</reference>
<feature type="compositionally biased region" description="Low complexity" evidence="5">
    <location>
        <begin position="573"/>
        <end position="587"/>
    </location>
</feature>
<keyword evidence="8" id="KW-1185">Reference proteome</keyword>
<evidence type="ECO:0000256" key="2">
    <source>
        <dbReference type="ARBA" id="ARBA00022833"/>
    </source>
</evidence>
<dbReference type="STRING" id="135651.G0MT72"/>
<dbReference type="HOGENOM" id="CLU_007994_1_0_1"/>
<dbReference type="InterPro" id="IPR056711">
    <property type="entry name" value="DUF7809"/>
</dbReference>
<feature type="region of interest" description="Disordered" evidence="5">
    <location>
        <begin position="542"/>
        <end position="639"/>
    </location>
</feature>
<dbReference type="Pfam" id="PF25100">
    <property type="entry name" value="DUF7809"/>
    <property type="match status" value="1"/>
</dbReference>
<dbReference type="GO" id="GO:0008270">
    <property type="term" value="F:zinc ion binding"/>
    <property type="evidence" value="ECO:0007669"/>
    <property type="project" value="UniProtKB-KW"/>
</dbReference>
<dbReference type="InterPro" id="IPR001841">
    <property type="entry name" value="Znf_RING"/>
</dbReference>